<gene>
    <name evidence="2" type="ORF">DLNHIDIE_00647</name>
</gene>
<dbReference type="RefSeq" id="WP_210434755.1">
    <property type="nucleotide sequence ID" value="NZ_SZUV01000001.1"/>
</dbReference>
<evidence type="ECO:0000313" key="3">
    <source>
        <dbReference type="Proteomes" id="UP000315403"/>
    </source>
</evidence>
<dbReference type="EMBL" id="SZUV01000001">
    <property type="protein sequence ID" value="TQN50791.1"/>
    <property type="molecule type" value="Genomic_DNA"/>
</dbReference>
<feature type="transmembrane region" description="Helical" evidence="1">
    <location>
        <begin position="45"/>
        <end position="64"/>
    </location>
</feature>
<feature type="transmembrane region" description="Helical" evidence="1">
    <location>
        <begin position="76"/>
        <end position="98"/>
    </location>
</feature>
<evidence type="ECO:0000256" key="1">
    <source>
        <dbReference type="SAM" id="Phobius"/>
    </source>
</evidence>
<evidence type="ECO:0000313" key="2">
    <source>
        <dbReference type="EMBL" id="TQN50791.1"/>
    </source>
</evidence>
<keyword evidence="1" id="KW-0472">Membrane</keyword>
<protein>
    <recommendedName>
        <fullName evidence="4">HdeD family acid-resistance protein</fullName>
    </recommendedName>
</protein>
<keyword evidence="1" id="KW-1133">Transmembrane helix</keyword>
<evidence type="ECO:0008006" key="4">
    <source>
        <dbReference type="Google" id="ProtNLM"/>
    </source>
</evidence>
<accession>A0A543Q3A0</accession>
<dbReference type="AlphaFoldDB" id="A0A543Q3A0"/>
<comment type="caution">
    <text evidence="2">The sequence shown here is derived from an EMBL/GenBank/DDBJ whole genome shotgun (WGS) entry which is preliminary data.</text>
</comment>
<feature type="transmembrane region" description="Helical" evidence="1">
    <location>
        <begin position="166"/>
        <end position="189"/>
    </location>
</feature>
<dbReference type="Proteomes" id="UP000315403">
    <property type="component" value="Unassembled WGS sequence"/>
</dbReference>
<sequence length="195" mass="21135">MTTATSSVQIIKKSGGFYSWPLLAIRGVAALVYALVALADFKATIPLLVWFFAIYVLFDGAYAFRVAAGQQIDGLWTRLTVIFKGLLGIAAGIIVIYWDLSAGPTLYILLTVFVWVALSGILEGVWVIRNIKNKELVLIIGSGAYLALAVALQFLFALAPQAGSSIYSWIIIGFSAAFGLGMLIMSWAMRKNQFG</sequence>
<reference evidence="2 3" key="1">
    <citation type="submission" date="2019-03" db="EMBL/GenBank/DDBJ databases">
        <title>New insights into Acidothiobacillus thiooxidans sulfur metabolism through coupled gene expression, solution geochemistry, microscopy and spectroscopy analyses.</title>
        <authorList>
            <person name="Camacho D."/>
            <person name="Frazao R."/>
            <person name="Fouillen A."/>
            <person name="Nanci A."/>
            <person name="Lang B.F."/>
            <person name="Apte S.C."/>
            <person name="Baron C."/>
            <person name="Warren L.A."/>
        </authorList>
    </citation>
    <scope>NUCLEOTIDE SEQUENCE [LARGE SCALE GENOMIC DNA]</scope>
    <source>
        <strain evidence="2 3">ATCC 19377</strain>
    </source>
</reference>
<organism evidence="2 3">
    <name type="scientific">Acidithiobacillus thiooxidans ATCC 19377</name>
    <dbReference type="NCBI Taxonomy" id="637390"/>
    <lineage>
        <taxon>Bacteria</taxon>
        <taxon>Pseudomonadati</taxon>
        <taxon>Pseudomonadota</taxon>
        <taxon>Acidithiobacillia</taxon>
        <taxon>Acidithiobacillales</taxon>
        <taxon>Acidithiobacillaceae</taxon>
        <taxon>Acidithiobacillus</taxon>
    </lineage>
</organism>
<feature type="transmembrane region" description="Helical" evidence="1">
    <location>
        <begin position="104"/>
        <end position="129"/>
    </location>
</feature>
<keyword evidence="1" id="KW-0812">Transmembrane</keyword>
<feature type="transmembrane region" description="Helical" evidence="1">
    <location>
        <begin position="20"/>
        <end position="39"/>
    </location>
</feature>
<proteinExistence type="predicted"/>
<feature type="transmembrane region" description="Helical" evidence="1">
    <location>
        <begin position="136"/>
        <end position="160"/>
    </location>
</feature>
<name>A0A543Q3A0_ACITH</name>